<dbReference type="InterPro" id="IPR029052">
    <property type="entry name" value="Metallo-depent_PP-like"/>
</dbReference>
<gene>
    <name evidence="2" type="ORF">LU297_06095</name>
</gene>
<sequence>MIRLAIFADIHGKFLLPFKLVNHYQNLTGKKIDYIIQCGDMGAFPNKNTMDKATLRHAQNDPDELGFLRQFCQKNREIEKFLNGLNLNMLCVRGNHEDHLFLDNLEKQAELNNQTHFSIDCYQKVWVMRTGVPIILDNGNEKISLIGIGRIGDRKGRKDSQFIQEYEYQALKKLFKSKQDFDILITHDKPSESIRGYGSVEIAETLNNIAFSYHFYGHTGEPFNNELYDNGITQSVKIKELEFNQEGKLSDGCMIILEKSGDNISIEKVPLKDIIGFMKNTWQYM</sequence>
<name>A0ABY6F268_9GAMM</name>
<protein>
    <submittedName>
        <fullName evidence="2">Metallophosphoesterase</fullName>
    </submittedName>
</protein>
<accession>A0ABY6F268</accession>
<proteinExistence type="predicted"/>
<dbReference type="CDD" id="cd00838">
    <property type="entry name" value="MPP_superfamily"/>
    <property type="match status" value="1"/>
</dbReference>
<dbReference type="Gene3D" id="3.60.21.10">
    <property type="match status" value="1"/>
</dbReference>
<dbReference type="EMBL" id="CP089977">
    <property type="protein sequence ID" value="UXZ04186.1"/>
    <property type="molecule type" value="Genomic_DNA"/>
</dbReference>
<dbReference type="SUPFAM" id="SSF56300">
    <property type="entry name" value="Metallo-dependent phosphatases"/>
    <property type="match status" value="1"/>
</dbReference>
<dbReference type="Proteomes" id="UP001063782">
    <property type="component" value="Chromosome"/>
</dbReference>
<keyword evidence="3" id="KW-1185">Reference proteome</keyword>
<dbReference type="InterPro" id="IPR004843">
    <property type="entry name" value="Calcineurin-like_PHP"/>
</dbReference>
<evidence type="ECO:0000313" key="2">
    <source>
        <dbReference type="EMBL" id="UXZ04186.1"/>
    </source>
</evidence>
<evidence type="ECO:0000313" key="3">
    <source>
        <dbReference type="Proteomes" id="UP001063782"/>
    </source>
</evidence>
<evidence type="ECO:0000259" key="1">
    <source>
        <dbReference type="Pfam" id="PF00149"/>
    </source>
</evidence>
<dbReference type="Pfam" id="PF00149">
    <property type="entry name" value="Metallophos"/>
    <property type="match status" value="1"/>
</dbReference>
<dbReference type="RefSeq" id="WP_263075669.1">
    <property type="nucleotide sequence ID" value="NZ_CP089977.1"/>
</dbReference>
<feature type="domain" description="Calcineurin-like phosphoesterase" evidence="1">
    <location>
        <begin position="2"/>
        <end position="220"/>
    </location>
</feature>
<reference evidence="2" key="1">
    <citation type="submission" date="2021-12" db="EMBL/GenBank/DDBJ databases">
        <title>taxonomy of Moraxella sp. ZY201224.</title>
        <authorList>
            <person name="Li F."/>
        </authorList>
    </citation>
    <scope>NUCLEOTIDE SEQUENCE</scope>
    <source>
        <strain evidence="2">ZY201224</strain>
    </source>
</reference>
<organism evidence="2 3">
    <name type="scientific">Moraxella nasicaprae</name>
    <dbReference type="NCBI Taxonomy" id="2904122"/>
    <lineage>
        <taxon>Bacteria</taxon>
        <taxon>Pseudomonadati</taxon>
        <taxon>Pseudomonadota</taxon>
        <taxon>Gammaproteobacteria</taxon>
        <taxon>Moraxellales</taxon>
        <taxon>Moraxellaceae</taxon>
        <taxon>Moraxella</taxon>
    </lineage>
</organism>